<dbReference type="EMBL" id="CP052757">
    <property type="protein sequence ID" value="QJW35534.1"/>
    <property type="molecule type" value="Genomic_DNA"/>
</dbReference>
<evidence type="ECO:0008006" key="4">
    <source>
        <dbReference type="Google" id="ProtNLM"/>
    </source>
</evidence>
<keyword evidence="1" id="KW-0732">Signal</keyword>
<evidence type="ECO:0000313" key="2">
    <source>
        <dbReference type="EMBL" id="QJW35534.1"/>
    </source>
</evidence>
<evidence type="ECO:0000313" key="3">
    <source>
        <dbReference type="Proteomes" id="UP000451354"/>
    </source>
</evidence>
<dbReference type="OrthoDB" id="5147089at2"/>
<keyword evidence="3" id="KW-1185">Reference proteome</keyword>
<dbReference type="Proteomes" id="UP000451354">
    <property type="component" value="Chromosome"/>
</dbReference>
<feature type="chain" id="PRO_5038853644" description="Lipoprotein" evidence="1">
    <location>
        <begin position="33"/>
        <end position="183"/>
    </location>
</feature>
<reference evidence="3" key="1">
    <citation type="journal article" date="2022" name="Int. J. Syst. Evol. Microbiol.">
        <title>Cellulosimicrobium protaetiae sp. nov., isolated from the gut of the larva of Protaetia brevitarsis seulensis.</title>
        <authorList>
            <person name="Le Han H."/>
            <person name="Nguyen T.T.H."/>
            <person name="Li Z."/>
            <person name="Shin N.R."/>
            <person name="Kim S.G."/>
        </authorList>
    </citation>
    <scope>NUCLEOTIDE SEQUENCE [LARGE SCALE GENOMIC DNA]</scope>
    <source>
        <strain evidence="3">BI34</strain>
    </source>
</reference>
<dbReference type="KEGG" id="cprt:FIC82_004270"/>
<evidence type="ECO:0000256" key="1">
    <source>
        <dbReference type="SAM" id="SignalP"/>
    </source>
</evidence>
<dbReference type="RefSeq" id="WP_154797692.1">
    <property type="nucleotide sequence ID" value="NZ_CP052757.1"/>
</dbReference>
<proteinExistence type="predicted"/>
<accession>A0A6M5UBQ9</accession>
<gene>
    <name evidence="2" type="ORF">FIC82_004270</name>
</gene>
<protein>
    <recommendedName>
        <fullName evidence="4">Lipoprotein</fullName>
    </recommendedName>
</protein>
<name>A0A6M5UBQ9_9MICO</name>
<organism evidence="2 3">
    <name type="scientific">Cellulosimicrobium protaetiae</name>
    <dbReference type="NCBI Taxonomy" id="2587808"/>
    <lineage>
        <taxon>Bacteria</taxon>
        <taxon>Bacillati</taxon>
        <taxon>Actinomycetota</taxon>
        <taxon>Actinomycetes</taxon>
        <taxon>Micrococcales</taxon>
        <taxon>Promicromonosporaceae</taxon>
        <taxon>Cellulosimicrobium</taxon>
    </lineage>
</organism>
<feature type="signal peptide" evidence="1">
    <location>
        <begin position="1"/>
        <end position="32"/>
    </location>
</feature>
<dbReference type="PROSITE" id="PS51257">
    <property type="entry name" value="PROKAR_LIPOPROTEIN"/>
    <property type="match status" value="1"/>
</dbReference>
<dbReference type="AlphaFoldDB" id="A0A6M5UBQ9"/>
<sequence>MTERSTTRHRGAGATTRAARAVLALGALATLAACGGDAEPTEPPPAPDAVAAYEQARQDVLAAVQDVYGADGWTVDDGPGAQEQPDGRCVVFLPDAKLREEVADPYDLLADVPDVIAPVLAEHGLGEPSDVVYPEHGGSAYVETEDAAGWSVRVTVDGDLVRLDASGPVDLDPCDAAGLPEVG</sequence>